<dbReference type="Proteomes" id="UP000663169">
    <property type="component" value="Chromosome"/>
</dbReference>
<gene>
    <name evidence="2" type="ORF">LL223_1672</name>
</gene>
<dbReference type="AlphaFoldDB" id="A0AAJ4MM24"/>
<evidence type="ECO:0000259" key="1">
    <source>
        <dbReference type="Pfam" id="PF06605"/>
    </source>
</evidence>
<evidence type="ECO:0000313" key="2">
    <source>
        <dbReference type="EMBL" id="QRZ35313.1"/>
    </source>
</evidence>
<reference evidence="2" key="1">
    <citation type="journal article" date="2020" name="Mol. Microbiol.">
        <title>The CWPS Rubik's cube: Linking diversity of cell wall polysaccharide structures with the encoded biosynthetic machinery of selected Lactococcus lactis strains.</title>
        <authorList>
            <person name="Mahony J."/>
            <person name="Frantzen C."/>
            <person name="Vinogradov E."/>
            <person name="Sadovskaya I."/>
            <person name="Theodorou I."/>
            <person name="Kelleher P."/>
            <person name="Chapot-Chartier M.P."/>
            <person name="Cambillau C."/>
            <person name="Holo H."/>
            <person name="van Sinderen D."/>
        </authorList>
    </citation>
    <scope>NUCLEOTIDE SEQUENCE</scope>
    <source>
        <strain evidence="2">223</strain>
    </source>
</reference>
<reference evidence="2" key="2">
    <citation type="submission" date="2023-04" db="EMBL/GenBank/DDBJ databases">
        <authorList>
            <person name="McDonnell B."/>
        </authorList>
    </citation>
    <scope>NUCLEOTIDE SEQUENCE</scope>
    <source>
        <strain evidence="2">223</strain>
    </source>
</reference>
<evidence type="ECO:0000313" key="3">
    <source>
        <dbReference type="Proteomes" id="UP000663169"/>
    </source>
</evidence>
<proteinExistence type="predicted"/>
<dbReference type="Pfam" id="PF06605">
    <property type="entry name" value="Prophage_tail"/>
    <property type="match status" value="1"/>
</dbReference>
<name>A0AAJ4MM24_LACLL</name>
<sequence length="595" mass="66012">MEIVVHDNTLKTVAIINNDIPMLPSFFNDNWHRYKDQGAETFIFTVNKFINGQLQDYCRFLNEQAYISFTYDGIDHLFGVENVQESDYQITLTCSSLNLELRNEQANALVNTSSHNIQWYFDQMELISNAQITIGTNEVSSLTRTINYDGQESKLARLISVIGNFNAEFEFITHLNDDGTLDSIILNIYRANDGVNIQGVGTNRNDVSLNFGKNISGITRTGDTTNLFNATKITGSDDLNWNSSEFSYVNSDGVEEFYKRKNDDTAFAPLSLNLFKSQIKSNNGDKWIRKDFQTEYTNVNDMWGYCVSQFKQFAYPTVTYEVLANSSLVLESVGNDRPLSIGDTINIQDDNFMDSDGNVGLLLSARVSEMEISFSNPTLNKITFSNFKKQQSEASADIQAIVNQLVDAATPYIGSISTTNGVQFKNGTGSTTLSAHIYKGSATTETIADSYEWSKDGTVVAPAQTITVDASGVVDKAAYSFKATIAGKVVASQSVTITNVNDGTSPINLVIDSSNGYQFKNNIINTTFTAILYQNNKEIDSDGTKFSYIWSKTNSDGTVDTAWNLAHQTSQKSITITNSDVWQRATFDCTAEPLN</sequence>
<accession>A0AAJ4MM24</accession>
<feature type="domain" description="Tail spike" evidence="1">
    <location>
        <begin position="134"/>
        <end position="396"/>
    </location>
</feature>
<protein>
    <submittedName>
        <fullName evidence="2">Phage tail protein</fullName>
    </submittedName>
</protein>
<organism evidence="2 3">
    <name type="scientific">Lactococcus lactis subsp. lactis</name>
    <name type="common">Streptococcus lactis</name>
    <dbReference type="NCBI Taxonomy" id="1360"/>
    <lineage>
        <taxon>Bacteria</taxon>
        <taxon>Bacillati</taxon>
        <taxon>Bacillota</taxon>
        <taxon>Bacilli</taxon>
        <taxon>Lactobacillales</taxon>
        <taxon>Streptococcaceae</taxon>
        <taxon>Lactococcus</taxon>
    </lineage>
</organism>
<dbReference type="InterPro" id="IPR010572">
    <property type="entry name" value="Tail_dom"/>
</dbReference>
<dbReference type="EMBL" id="CP031926">
    <property type="protein sequence ID" value="QRZ35313.1"/>
    <property type="molecule type" value="Genomic_DNA"/>
</dbReference>
<dbReference type="RefSeq" id="WP_205288525.1">
    <property type="nucleotide sequence ID" value="NZ_CP031926.2"/>
</dbReference>